<proteinExistence type="predicted"/>
<gene>
    <name evidence="1" type="ORF">EZS26_001062</name>
</gene>
<dbReference type="InterPro" id="IPR036397">
    <property type="entry name" value="RNaseH_sf"/>
</dbReference>
<evidence type="ECO:0000313" key="1">
    <source>
        <dbReference type="EMBL" id="KAA6302892.1"/>
    </source>
</evidence>
<dbReference type="GO" id="GO:0003676">
    <property type="term" value="F:nucleic acid binding"/>
    <property type="evidence" value="ECO:0007669"/>
    <property type="project" value="InterPro"/>
</dbReference>
<evidence type="ECO:0000313" key="2">
    <source>
        <dbReference type="Proteomes" id="UP000324575"/>
    </source>
</evidence>
<organism evidence="1 2">
    <name type="scientific">Candidatus Ordinivivax streblomastigis</name>
    <dbReference type="NCBI Taxonomy" id="2540710"/>
    <lineage>
        <taxon>Bacteria</taxon>
        <taxon>Pseudomonadati</taxon>
        <taxon>Bacteroidota</taxon>
        <taxon>Bacteroidia</taxon>
        <taxon>Bacteroidales</taxon>
        <taxon>Candidatus Ordinivivax</taxon>
    </lineage>
</organism>
<name>A0A5M8P3H1_9BACT</name>
<dbReference type="Proteomes" id="UP000324575">
    <property type="component" value="Unassembled WGS sequence"/>
</dbReference>
<dbReference type="EMBL" id="SNRX01000005">
    <property type="protein sequence ID" value="KAA6302892.1"/>
    <property type="molecule type" value="Genomic_DNA"/>
</dbReference>
<accession>A0A5M8P3H1</accession>
<dbReference type="InterPro" id="IPR012337">
    <property type="entry name" value="RNaseH-like_sf"/>
</dbReference>
<dbReference type="Gene3D" id="3.30.420.10">
    <property type="entry name" value="Ribonuclease H-like superfamily/Ribonuclease H"/>
    <property type="match status" value="1"/>
</dbReference>
<dbReference type="SUPFAM" id="SSF53098">
    <property type="entry name" value="Ribonuclease H-like"/>
    <property type="match status" value="1"/>
</dbReference>
<comment type="caution">
    <text evidence="1">The sequence shown here is derived from an EMBL/GenBank/DDBJ whole genome shotgun (WGS) entry which is preliminary data.</text>
</comment>
<sequence>MANRKSNNEVIPDNLKKIEILAVDIATRTGYYSLHESGTWNFSESKHRNDNKQHKDFRDTLMKFIIKNAIRFIVAEDVNVNSHFTDMRKLSEFRGILFEICDELNLPEPCFVNVSTLKKWATGNGHADKKAMIAACKEKYNYFPTDDNAADACHLFHYFTRKYRIF</sequence>
<protein>
    <submittedName>
        <fullName evidence="1">Uncharacterized protein</fullName>
    </submittedName>
</protein>
<reference evidence="1 2" key="1">
    <citation type="submission" date="2019-03" db="EMBL/GenBank/DDBJ databases">
        <title>Single cell metagenomics reveals metabolic interactions within the superorganism composed of flagellate Streblomastix strix and complex community of Bacteroidetes bacteria on its surface.</title>
        <authorList>
            <person name="Treitli S.C."/>
            <person name="Kolisko M."/>
            <person name="Husnik F."/>
            <person name="Keeling P."/>
            <person name="Hampl V."/>
        </authorList>
    </citation>
    <scope>NUCLEOTIDE SEQUENCE [LARGE SCALE GENOMIC DNA]</scope>
    <source>
        <strain evidence="1">St1</strain>
    </source>
</reference>
<dbReference type="AlphaFoldDB" id="A0A5M8P3H1"/>